<name>A0ABQ6ANZ0_9GAMM</name>
<evidence type="ECO:0000313" key="2">
    <source>
        <dbReference type="Proteomes" id="UP001156660"/>
    </source>
</evidence>
<proteinExistence type="predicted"/>
<organism evidence="1 2">
    <name type="scientific">Aliivibrio sifiae</name>
    <dbReference type="NCBI Taxonomy" id="566293"/>
    <lineage>
        <taxon>Bacteria</taxon>
        <taxon>Pseudomonadati</taxon>
        <taxon>Pseudomonadota</taxon>
        <taxon>Gammaproteobacteria</taxon>
        <taxon>Vibrionales</taxon>
        <taxon>Vibrionaceae</taxon>
        <taxon>Aliivibrio</taxon>
    </lineage>
</organism>
<reference evidence="2" key="1">
    <citation type="journal article" date="2019" name="Int. J. Syst. Evol. Microbiol.">
        <title>The Global Catalogue of Microorganisms (GCM) 10K type strain sequencing project: providing services to taxonomists for standard genome sequencing and annotation.</title>
        <authorList>
            <consortium name="The Broad Institute Genomics Platform"/>
            <consortium name="The Broad Institute Genome Sequencing Center for Infectious Disease"/>
            <person name="Wu L."/>
            <person name="Ma J."/>
        </authorList>
    </citation>
    <scope>NUCLEOTIDE SEQUENCE [LARGE SCALE GENOMIC DNA]</scope>
    <source>
        <strain evidence="2">NBRC 105001</strain>
    </source>
</reference>
<gene>
    <name evidence="1" type="ORF">GCM10007855_41940</name>
</gene>
<accession>A0ABQ6ANZ0</accession>
<comment type="caution">
    <text evidence="1">The sequence shown here is derived from an EMBL/GenBank/DDBJ whole genome shotgun (WGS) entry which is preliminary data.</text>
</comment>
<dbReference type="RefSeq" id="WP_284205803.1">
    <property type="nucleotide sequence ID" value="NZ_BSOU01000068.1"/>
</dbReference>
<keyword evidence="2" id="KW-1185">Reference proteome</keyword>
<evidence type="ECO:0000313" key="1">
    <source>
        <dbReference type="EMBL" id="GLR77318.1"/>
    </source>
</evidence>
<dbReference type="Proteomes" id="UP001156660">
    <property type="component" value="Unassembled WGS sequence"/>
</dbReference>
<sequence>MNIYAEVDIKSAHGTEYLITALRNFGCSVNEWDFDEDKSQVYSSNLPDIKACVFIYTSGESKLGIALCEVKEGYFRIVNVTSESVGSISIDEYNQAVTAFFNALKIWNKSNEIGLRVKISNTDPDLHEIITSPLARKAFETYLNNYPLSGHPADVSRLDQFICSIARYSRKEINWEYLKYYVQEREKWTDDNIESCFNRIFIGLEVIAEYRKFR</sequence>
<protein>
    <submittedName>
        <fullName evidence="1">Uncharacterized protein</fullName>
    </submittedName>
</protein>
<dbReference type="EMBL" id="BSOU01000068">
    <property type="protein sequence ID" value="GLR77318.1"/>
    <property type="molecule type" value="Genomic_DNA"/>
</dbReference>